<name>A0A3S4M3J1_CHRGE</name>
<evidence type="ECO:0000313" key="1">
    <source>
        <dbReference type="EMBL" id="VEE04576.1"/>
    </source>
</evidence>
<organism evidence="1 2">
    <name type="scientific">Chryseobacterium gleum</name>
    <name type="common">Flavobacterium gleum</name>
    <dbReference type="NCBI Taxonomy" id="250"/>
    <lineage>
        <taxon>Bacteria</taxon>
        <taxon>Pseudomonadati</taxon>
        <taxon>Bacteroidota</taxon>
        <taxon>Flavobacteriia</taxon>
        <taxon>Flavobacteriales</taxon>
        <taxon>Weeksellaceae</taxon>
        <taxon>Chryseobacterium group</taxon>
        <taxon>Chryseobacterium</taxon>
    </lineage>
</organism>
<evidence type="ECO:0000313" key="2">
    <source>
        <dbReference type="Proteomes" id="UP000279227"/>
    </source>
</evidence>
<dbReference type="AlphaFoldDB" id="A0A3S4M3J1"/>
<gene>
    <name evidence="1" type="ORF">NCTC11432_00146</name>
</gene>
<dbReference type="Proteomes" id="UP000279227">
    <property type="component" value="Chromosome"/>
</dbReference>
<dbReference type="KEGG" id="cgle:NCTC11432_00146"/>
<accession>A0A3S4M3J1</accession>
<dbReference type="EMBL" id="LR134289">
    <property type="protein sequence ID" value="VEE04576.1"/>
    <property type="molecule type" value="Genomic_DNA"/>
</dbReference>
<proteinExistence type="predicted"/>
<reference evidence="1 2" key="1">
    <citation type="submission" date="2018-12" db="EMBL/GenBank/DDBJ databases">
        <authorList>
            <consortium name="Pathogen Informatics"/>
        </authorList>
    </citation>
    <scope>NUCLEOTIDE SEQUENCE [LARGE SCALE GENOMIC DNA]</scope>
    <source>
        <strain evidence="1 2">NCTC11432</strain>
    </source>
</reference>
<protein>
    <submittedName>
        <fullName evidence="1">Uncharacterized protein</fullName>
    </submittedName>
</protein>
<sequence length="30" mass="3764">MKKQMRIAPIIRISYTKKQMMIYNYTNNKR</sequence>